<evidence type="ECO:0000313" key="4">
    <source>
        <dbReference type="EMBL" id="CAB4892665.1"/>
    </source>
</evidence>
<protein>
    <submittedName>
        <fullName evidence="4">Unannotated protein</fullName>
    </submittedName>
</protein>
<proteinExistence type="predicted"/>
<evidence type="ECO:0000313" key="2">
    <source>
        <dbReference type="EMBL" id="CAB4697656.1"/>
    </source>
</evidence>
<evidence type="ECO:0000313" key="3">
    <source>
        <dbReference type="EMBL" id="CAB4780717.1"/>
    </source>
</evidence>
<evidence type="ECO:0000259" key="1">
    <source>
        <dbReference type="Pfam" id="PF10105"/>
    </source>
</evidence>
<dbReference type="EMBL" id="CAFBQF010000030">
    <property type="protein sequence ID" value="CAB5048895.1"/>
    <property type="molecule type" value="Genomic_DNA"/>
</dbReference>
<dbReference type="InterPro" id="IPR018768">
    <property type="entry name" value="DUF2344"/>
</dbReference>
<sequence>MKAPHAQRPVVQRIRVKYAKRGRLRFTSHRDFSRALERAVRRSRIPIAYSSGFTPHPRISYAGASPTGVASEAEYLEMALQDRVDLAEVLIQLDQALPIGLDVIEIVEATTSEFAATLEASEWHFSISAPASIADQVPGAIATFLAADEVMVERMSKNGLRRFDVRSAVLSLAEQAPSEVPEVTDGNSTTMGERALRSAILEAVIRHGSPSVRPDDLLAALRIEGLASRAIVTRLAQGPFDERAGAVTDPFGPDRK</sequence>
<gene>
    <name evidence="2" type="ORF">UFOPK2593_00441</name>
    <name evidence="3" type="ORF">UFOPK2894_01190</name>
    <name evidence="4" type="ORF">UFOPK3492_00477</name>
    <name evidence="5" type="ORF">UFOPK4295_00729</name>
</gene>
<feature type="domain" description="DUF2344" evidence="1">
    <location>
        <begin position="13"/>
        <end position="214"/>
    </location>
</feature>
<dbReference type="EMBL" id="CAEZZQ010000080">
    <property type="protein sequence ID" value="CAB4780717.1"/>
    <property type="molecule type" value="Genomic_DNA"/>
</dbReference>
<reference evidence="4" key="1">
    <citation type="submission" date="2020-05" db="EMBL/GenBank/DDBJ databases">
        <authorList>
            <person name="Chiriac C."/>
            <person name="Salcher M."/>
            <person name="Ghai R."/>
            <person name="Kavagutti S V."/>
        </authorList>
    </citation>
    <scope>NUCLEOTIDE SEQUENCE</scope>
</reference>
<dbReference type="EMBL" id="CAEZXW010000017">
    <property type="protein sequence ID" value="CAB4697656.1"/>
    <property type="molecule type" value="Genomic_DNA"/>
</dbReference>
<dbReference type="NCBIfam" id="TIGR03936">
    <property type="entry name" value="sam_1_link_chp"/>
    <property type="match status" value="1"/>
</dbReference>
<evidence type="ECO:0000313" key="5">
    <source>
        <dbReference type="EMBL" id="CAB5048895.1"/>
    </source>
</evidence>
<dbReference type="Pfam" id="PF10105">
    <property type="entry name" value="DUF2344"/>
    <property type="match status" value="1"/>
</dbReference>
<dbReference type="EMBL" id="CAFBMD010000023">
    <property type="protein sequence ID" value="CAB4892665.1"/>
    <property type="molecule type" value="Genomic_DNA"/>
</dbReference>
<accession>A0A6J7FGP5</accession>
<name>A0A6J7FGP5_9ZZZZ</name>
<organism evidence="4">
    <name type="scientific">freshwater metagenome</name>
    <dbReference type="NCBI Taxonomy" id="449393"/>
    <lineage>
        <taxon>unclassified sequences</taxon>
        <taxon>metagenomes</taxon>
        <taxon>ecological metagenomes</taxon>
    </lineage>
</organism>
<dbReference type="AlphaFoldDB" id="A0A6J7FGP5"/>